<comment type="caution">
    <text evidence="1">The sequence shown here is derived from an EMBL/GenBank/DDBJ whole genome shotgun (WGS) entry which is preliminary data.</text>
</comment>
<sequence length="134" mass="14536">MPHVLHRYPVNSVAQRVVRATGRSATGAINRLRFFMPTTVKEVPGFKVIANGDNILVQAGNPTQYLVSQIGPYPNSNLIVGNSYDIPDPNHATGIAVELVHAPGGAMQTAIDCDKSTQTLLKPLIYKTSRRITN</sequence>
<accession>A0ABX5BT41</accession>
<dbReference type="Proteomes" id="UP000239710">
    <property type="component" value="Unassembled WGS sequence"/>
</dbReference>
<evidence type="ECO:0000313" key="2">
    <source>
        <dbReference type="Proteomes" id="UP000239710"/>
    </source>
</evidence>
<organism evidence="1 2">
    <name type="scientific">Xanthomonas bromi</name>
    <dbReference type="NCBI Taxonomy" id="56449"/>
    <lineage>
        <taxon>Bacteria</taxon>
        <taxon>Pseudomonadati</taxon>
        <taxon>Pseudomonadota</taxon>
        <taxon>Gammaproteobacteria</taxon>
        <taxon>Lysobacterales</taxon>
        <taxon>Lysobacteraceae</taxon>
        <taxon>Xanthomonas</taxon>
    </lineage>
</organism>
<dbReference type="EMBL" id="MDCE01000004">
    <property type="protein sequence ID" value="PPV08278.1"/>
    <property type="molecule type" value="Genomic_DNA"/>
</dbReference>
<protein>
    <submittedName>
        <fullName evidence="1">Uncharacterized protein</fullName>
    </submittedName>
</protein>
<evidence type="ECO:0000313" key="1">
    <source>
        <dbReference type="EMBL" id="PPV08278.1"/>
    </source>
</evidence>
<gene>
    <name evidence="1" type="ORF">XbrCFBP1976_03430</name>
</gene>
<keyword evidence="2" id="KW-1185">Reference proteome</keyword>
<name>A0ABX5BT41_9XANT</name>
<proteinExistence type="predicted"/>
<reference evidence="1 2" key="1">
    <citation type="submission" date="2016-08" db="EMBL/GenBank/DDBJ databases">
        <title>Evolution of the type three secretion system and type three effector repertoires in Xanthomonas.</title>
        <authorList>
            <person name="Merda D."/>
            <person name="Briand M."/>
            <person name="Bosis E."/>
            <person name="Rousseau C."/>
            <person name="Portier P."/>
            <person name="Jacques M.-A."/>
            <person name="Fischer-Le Saux M."/>
        </authorList>
    </citation>
    <scope>NUCLEOTIDE SEQUENCE [LARGE SCALE GENOMIC DNA]</scope>
    <source>
        <strain evidence="1 2">CFBP1976</strain>
    </source>
</reference>